<accession>A0A1T4PF23</accession>
<proteinExistence type="predicted"/>
<dbReference type="RefSeq" id="WP_143394533.1">
    <property type="nucleotide sequence ID" value="NZ_FUWU01000034.1"/>
</dbReference>
<organism evidence="1 2">
    <name type="scientific">Fibrobacter intestinalis</name>
    <dbReference type="NCBI Taxonomy" id="28122"/>
    <lineage>
        <taxon>Bacteria</taxon>
        <taxon>Pseudomonadati</taxon>
        <taxon>Fibrobacterota</taxon>
        <taxon>Fibrobacteria</taxon>
        <taxon>Fibrobacterales</taxon>
        <taxon>Fibrobacteraceae</taxon>
        <taxon>Fibrobacter</taxon>
    </lineage>
</organism>
<protein>
    <submittedName>
        <fullName evidence="1">Uncharacterized protein</fullName>
    </submittedName>
</protein>
<evidence type="ECO:0000313" key="2">
    <source>
        <dbReference type="Proteomes" id="UP000190449"/>
    </source>
</evidence>
<name>A0A1T4PF23_9BACT</name>
<dbReference type="EMBL" id="FUWU01000034">
    <property type="protein sequence ID" value="SJZ90154.1"/>
    <property type="molecule type" value="Genomic_DNA"/>
</dbReference>
<dbReference type="AlphaFoldDB" id="A0A1T4PF23"/>
<evidence type="ECO:0000313" key="1">
    <source>
        <dbReference type="EMBL" id="SJZ90154.1"/>
    </source>
</evidence>
<dbReference type="STRING" id="28122.SAMN02745108_01911"/>
<sequence length="67" mass="7781">MKNFSTSLSIRRCSCCGKNGKLKKLYPDYTTAMENAYYAKETRKAILHVYKCPEGLGYHLTSNQYQY</sequence>
<reference evidence="1 2" key="1">
    <citation type="submission" date="2017-02" db="EMBL/GenBank/DDBJ databases">
        <authorList>
            <person name="Peterson S.W."/>
        </authorList>
    </citation>
    <scope>NUCLEOTIDE SEQUENCE [LARGE SCALE GENOMIC DNA]</scope>
    <source>
        <strain evidence="1 2">ATCC 43854</strain>
    </source>
</reference>
<dbReference type="Proteomes" id="UP000190449">
    <property type="component" value="Unassembled WGS sequence"/>
</dbReference>
<gene>
    <name evidence="1" type="ORF">SAMN02745108_01911</name>
</gene>